<evidence type="ECO:0000313" key="1">
    <source>
        <dbReference type="EMBL" id="CAD8111349.1"/>
    </source>
</evidence>
<sequence length="56" mass="6343">MLSADIQGCKLPLHLGFQNKLFFEQLLVSNTQSVHPQSQSQTILDIALKYKQLIIC</sequence>
<dbReference type="Proteomes" id="UP000688137">
    <property type="component" value="Unassembled WGS sequence"/>
</dbReference>
<comment type="caution">
    <text evidence="1">The sequence shown here is derived from an EMBL/GenBank/DDBJ whole genome shotgun (WGS) entry which is preliminary data.</text>
</comment>
<protein>
    <submittedName>
        <fullName evidence="1">Uncharacterized protein</fullName>
    </submittedName>
</protein>
<keyword evidence="2" id="KW-1185">Reference proteome</keyword>
<reference evidence="1" key="1">
    <citation type="submission" date="2021-01" db="EMBL/GenBank/DDBJ databases">
        <authorList>
            <consortium name="Genoscope - CEA"/>
            <person name="William W."/>
        </authorList>
    </citation>
    <scope>NUCLEOTIDE SEQUENCE</scope>
</reference>
<gene>
    <name evidence="1" type="ORF">PPRIM_AZ9-3.1.T1470070</name>
</gene>
<proteinExistence type="predicted"/>
<organism evidence="1 2">
    <name type="scientific">Paramecium primaurelia</name>
    <dbReference type="NCBI Taxonomy" id="5886"/>
    <lineage>
        <taxon>Eukaryota</taxon>
        <taxon>Sar</taxon>
        <taxon>Alveolata</taxon>
        <taxon>Ciliophora</taxon>
        <taxon>Intramacronucleata</taxon>
        <taxon>Oligohymenophorea</taxon>
        <taxon>Peniculida</taxon>
        <taxon>Parameciidae</taxon>
        <taxon>Paramecium</taxon>
    </lineage>
</organism>
<name>A0A8S1Q760_PARPR</name>
<accession>A0A8S1Q760</accession>
<evidence type="ECO:0000313" key="2">
    <source>
        <dbReference type="Proteomes" id="UP000688137"/>
    </source>
</evidence>
<dbReference type="EMBL" id="CAJJDM010000151">
    <property type="protein sequence ID" value="CAD8111349.1"/>
    <property type="molecule type" value="Genomic_DNA"/>
</dbReference>
<dbReference type="AlphaFoldDB" id="A0A8S1Q760"/>